<accession>A0A9Q9PBG8</accession>
<evidence type="ECO:0000256" key="2">
    <source>
        <dbReference type="SAM" id="SignalP"/>
    </source>
</evidence>
<feature type="transmembrane region" description="Helical" evidence="1">
    <location>
        <begin position="133"/>
        <end position="149"/>
    </location>
</feature>
<gene>
    <name evidence="3" type="primary">p24</name>
    <name evidence="3" type="ORF">SBRMV_024</name>
</gene>
<dbReference type="PROSITE" id="PS51257">
    <property type="entry name" value="PROKAR_LIPOPROTEIN"/>
    <property type="match status" value="1"/>
</dbReference>
<keyword evidence="2" id="KW-0732">Signal</keyword>
<organism evidence="3">
    <name type="scientific">Bacillus pumilus</name>
    <name type="common">Bacillus mesentericus</name>
    <dbReference type="NCBI Taxonomy" id="1408"/>
    <lineage>
        <taxon>Bacteria</taxon>
        <taxon>Bacillati</taxon>
        <taxon>Bacillota</taxon>
        <taxon>Bacilli</taxon>
        <taxon>Bacillales</taxon>
        <taxon>Bacillaceae</taxon>
        <taxon>Bacillus</taxon>
    </lineage>
</organism>
<keyword evidence="1" id="KW-1133">Transmembrane helix</keyword>
<geneLocation type="plasmid" evidence="3">
    <name>p576</name>
</geneLocation>
<dbReference type="EMBL" id="LR026976">
    <property type="protein sequence ID" value="VCT93309.1"/>
    <property type="molecule type" value="Genomic_DNA"/>
</dbReference>
<sequence length="156" mass="17484">MNKKWIRRTSLSIVAALGISCTLGEFAEAKENNTTNQIIHNTTSDSFTMNDPELYQDALDLGLTDNDIFTLDSLFDNEDKATVQNVFLVAMGIITGMAAVVGTGYGAGRYIAKQLHKRKQLSKKYYKKHRWKFRAALVPVIGIAATFGFDDYYMDI</sequence>
<feature type="chain" id="PRO_5040149228" description="Lipoprotein" evidence="2">
    <location>
        <begin position="28"/>
        <end position="156"/>
    </location>
</feature>
<keyword evidence="3" id="KW-0614">Plasmid</keyword>
<evidence type="ECO:0008006" key="4">
    <source>
        <dbReference type="Google" id="ProtNLM"/>
    </source>
</evidence>
<name>A0A9Q9PBG8_BACPU</name>
<keyword evidence="1" id="KW-0472">Membrane</keyword>
<keyword evidence="1" id="KW-0812">Transmembrane</keyword>
<feature type="signal peptide" evidence="2">
    <location>
        <begin position="1"/>
        <end position="27"/>
    </location>
</feature>
<feature type="transmembrane region" description="Helical" evidence="1">
    <location>
        <begin position="86"/>
        <end position="112"/>
    </location>
</feature>
<evidence type="ECO:0000313" key="3">
    <source>
        <dbReference type="EMBL" id="VCT93309.1"/>
    </source>
</evidence>
<proteinExistence type="predicted"/>
<dbReference type="AlphaFoldDB" id="A0A9Q9PBG8"/>
<evidence type="ECO:0000256" key="1">
    <source>
        <dbReference type="SAM" id="Phobius"/>
    </source>
</evidence>
<protein>
    <recommendedName>
        <fullName evidence="4">Lipoprotein</fullName>
    </recommendedName>
</protein>
<reference evidence="3" key="1">
    <citation type="submission" date="2018-10" db="EMBL/GenBank/DDBJ databases">
        <authorList>
            <person name="Singh K. P."/>
            <person name="Ramachandran G."/>
            <person name="Val-Calvo J."/>
            <person name="Meijer J.J. W."/>
            <person name="Miguel-Arribas A."/>
            <person name="Gago Cordoba C."/>
        </authorList>
    </citation>
    <scope>NUCLEOTIDE SEQUENCE</scope>
    <source>
        <strain evidence="3">1</strain>
        <plasmid evidence="3">p576</plasmid>
    </source>
</reference>